<dbReference type="AlphaFoldDB" id="A0A4U6TMU6"/>
<dbReference type="Proteomes" id="UP000298652">
    <property type="component" value="Chromosome 7"/>
</dbReference>
<gene>
    <name evidence="2" type="ORF">SEVIR_7G005100v2</name>
</gene>
<accession>A0A4U6TMU6</accession>
<reference evidence="2" key="1">
    <citation type="submission" date="2019-03" db="EMBL/GenBank/DDBJ databases">
        <title>WGS assembly of Setaria viridis.</title>
        <authorList>
            <person name="Huang P."/>
            <person name="Jenkins J."/>
            <person name="Grimwood J."/>
            <person name="Barry K."/>
            <person name="Healey A."/>
            <person name="Mamidi S."/>
            <person name="Sreedasyam A."/>
            <person name="Shu S."/>
            <person name="Feldman M."/>
            <person name="Wu J."/>
            <person name="Yu Y."/>
            <person name="Chen C."/>
            <person name="Johnson J."/>
            <person name="Rokhsar D."/>
            <person name="Baxter I."/>
            <person name="Schmutz J."/>
            <person name="Brutnell T."/>
            <person name="Kellogg E."/>
        </authorList>
    </citation>
    <scope>NUCLEOTIDE SEQUENCE [LARGE SCALE GENOMIC DNA]</scope>
</reference>
<dbReference type="EMBL" id="CM016558">
    <property type="protein sequence ID" value="TKW03162.1"/>
    <property type="molecule type" value="Genomic_DNA"/>
</dbReference>
<sequence length="171" mass="19081">MDYKEKELEREEQTPHKHHPPPSQDQKMERRFDLHEAMRSGAPWRQEPPKLIGSQVPRPIGLGLSYPHSSLSSVQLILRRPPPHLTPPLPCSCTAAWVSHGAPTSAPPRASLTPPLAPPPHRARPRAARYPPLALPVPEHLEDHRRGPLLVPTVFRLHQALSDALTAANRP</sequence>
<feature type="region of interest" description="Disordered" evidence="1">
    <location>
        <begin position="1"/>
        <end position="56"/>
    </location>
</feature>
<feature type="compositionally biased region" description="Basic and acidic residues" evidence="1">
    <location>
        <begin position="26"/>
        <end position="38"/>
    </location>
</feature>
<evidence type="ECO:0000256" key="1">
    <source>
        <dbReference type="SAM" id="MobiDB-lite"/>
    </source>
</evidence>
<keyword evidence="3" id="KW-1185">Reference proteome</keyword>
<dbReference type="Gramene" id="TKW03162">
    <property type="protein sequence ID" value="TKW03162"/>
    <property type="gene ID" value="SEVIR_7G005100v2"/>
</dbReference>
<proteinExistence type="predicted"/>
<evidence type="ECO:0000313" key="3">
    <source>
        <dbReference type="Proteomes" id="UP000298652"/>
    </source>
</evidence>
<name>A0A4U6TMU6_SETVI</name>
<evidence type="ECO:0000313" key="2">
    <source>
        <dbReference type="EMBL" id="TKW03162.1"/>
    </source>
</evidence>
<protein>
    <submittedName>
        <fullName evidence="2">Uncharacterized protein</fullName>
    </submittedName>
</protein>
<organism evidence="2 3">
    <name type="scientific">Setaria viridis</name>
    <name type="common">Green bristlegrass</name>
    <name type="synonym">Setaria italica subsp. viridis</name>
    <dbReference type="NCBI Taxonomy" id="4556"/>
    <lineage>
        <taxon>Eukaryota</taxon>
        <taxon>Viridiplantae</taxon>
        <taxon>Streptophyta</taxon>
        <taxon>Embryophyta</taxon>
        <taxon>Tracheophyta</taxon>
        <taxon>Spermatophyta</taxon>
        <taxon>Magnoliopsida</taxon>
        <taxon>Liliopsida</taxon>
        <taxon>Poales</taxon>
        <taxon>Poaceae</taxon>
        <taxon>PACMAD clade</taxon>
        <taxon>Panicoideae</taxon>
        <taxon>Panicodae</taxon>
        <taxon>Paniceae</taxon>
        <taxon>Cenchrinae</taxon>
        <taxon>Setaria</taxon>
    </lineage>
</organism>
<feature type="compositionally biased region" description="Basic and acidic residues" evidence="1">
    <location>
        <begin position="1"/>
        <end position="15"/>
    </location>
</feature>